<dbReference type="OrthoDB" id="6274823at2759"/>
<evidence type="ECO:0000313" key="4">
    <source>
        <dbReference type="Proteomes" id="UP000281553"/>
    </source>
</evidence>
<evidence type="ECO:0008006" key="5">
    <source>
        <dbReference type="Google" id="ProtNLM"/>
    </source>
</evidence>
<dbReference type="InterPro" id="IPR036322">
    <property type="entry name" value="WD40_repeat_dom_sf"/>
</dbReference>
<dbReference type="PROSITE" id="PS01025">
    <property type="entry name" value="PR55_2"/>
    <property type="match status" value="1"/>
</dbReference>
<dbReference type="InterPro" id="IPR015943">
    <property type="entry name" value="WD40/YVTN_repeat-like_dom_sf"/>
</dbReference>
<dbReference type="AlphaFoldDB" id="A0A3P6T0R3"/>
<proteinExistence type="predicted"/>
<dbReference type="PANTHER" id="PTHR11871">
    <property type="entry name" value="PROTEIN PHOSPHATASE PP2A REGULATORY SUBUNIT B"/>
    <property type="match status" value="1"/>
</dbReference>
<dbReference type="SUPFAM" id="SSF50978">
    <property type="entry name" value="WD40 repeat-like"/>
    <property type="match status" value="1"/>
</dbReference>
<dbReference type="InterPro" id="IPR018067">
    <property type="entry name" value="PP2A_PR55_CS"/>
</dbReference>
<organism evidence="3 4">
    <name type="scientific">Dibothriocephalus latus</name>
    <name type="common">Fish tapeworm</name>
    <name type="synonym">Diphyllobothrium latum</name>
    <dbReference type="NCBI Taxonomy" id="60516"/>
    <lineage>
        <taxon>Eukaryota</taxon>
        <taxon>Metazoa</taxon>
        <taxon>Spiralia</taxon>
        <taxon>Lophotrochozoa</taxon>
        <taxon>Platyhelminthes</taxon>
        <taxon>Cestoda</taxon>
        <taxon>Eucestoda</taxon>
        <taxon>Diphyllobothriidea</taxon>
        <taxon>Diphyllobothriidae</taxon>
        <taxon>Dibothriocephalus</taxon>
    </lineage>
</organism>
<dbReference type="GO" id="GO:0019888">
    <property type="term" value="F:protein phosphatase regulator activity"/>
    <property type="evidence" value="ECO:0007669"/>
    <property type="project" value="InterPro"/>
</dbReference>
<reference evidence="3 4" key="1">
    <citation type="submission" date="2018-11" db="EMBL/GenBank/DDBJ databases">
        <authorList>
            <consortium name="Pathogen Informatics"/>
        </authorList>
    </citation>
    <scope>NUCLEOTIDE SEQUENCE [LARGE SCALE GENOMIC DNA]</scope>
</reference>
<dbReference type="PRINTS" id="PR00600">
    <property type="entry name" value="PP2APR55"/>
</dbReference>
<name>A0A3P6T0R3_DIBLA</name>
<sequence length="214" mass="24740">MSERMKRATVYNVKDDVFDETFEEDTDLHDPSSGHKVHNAGDLRVPRYQPTSLTVEAQPRRIFANAHAYHINSISISSDQETFISADDLRINLWNLQVTDQSFSILFGLPLNRDIVDIKPVNMEDLKEVITAAEFHPSACALFVYSSSKGILRLCDMRQKALCDDCVLVWDLNMSREPVETYHVHEYFRSKFCSLYENDCIFDKFECSWSPNDK</sequence>
<dbReference type="Proteomes" id="UP000281553">
    <property type="component" value="Unassembled WGS sequence"/>
</dbReference>
<dbReference type="Gene3D" id="2.130.10.10">
    <property type="entry name" value="YVTN repeat-like/Quinoprotein amine dehydrogenase"/>
    <property type="match status" value="1"/>
</dbReference>
<accession>A0A3P6T0R3</accession>
<gene>
    <name evidence="3" type="ORF">DILT_LOCUS2542</name>
</gene>
<protein>
    <recommendedName>
        <fullName evidence="5">Serine/threonine-protein phosphatase 2A 55 kDa regulatory subunit B</fullName>
    </recommendedName>
</protein>
<evidence type="ECO:0000256" key="2">
    <source>
        <dbReference type="ARBA" id="ARBA00022737"/>
    </source>
</evidence>
<dbReference type="GO" id="GO:0000159">
    <property type="term" value="C:protein phosphatase type 2A complex"/>
    <property type="evidence" value="ECO:0007669"/>
    <property type="project" value="InterPro"/>
</dbReference>
<evidence type="ECO:0000313" key="3">
    <source>
        <dbReference type="EMBL" id="VDK73945.1"/>
    </source>
</evidence>
<dbReference type="InterPro" id="IPR000009">
    <property type="entry name" value="PP2A_PR55"/>
</dbReference>
<keyword evidence="2" id="KW-0677">Repeat</keyword>
<evidence type="ECO:0000256" key="1">
    <source>
        <dbReference type="ARBA" id="ARBA00022574"/>
    </source>
</evidence>
<keyword evidence="1" id="KW-0853">WD repeat</keyword>
<keyword evidence="4" id="KW-1185">Reference proteome</keyword>
<dbReference type="EMBL" id="UYRU01042253">
    <property type="protein sequence ID" value="VDK73945.1"/>
    <property type="molecule type" value="Genomic_DNA"/>
</dbReference>